<dbReference type="Gene3D" id="3.30.2010.10">
    <property type="entry name" value="Metalloproteases ('zincins'), catalytic domain"/>
    <property type="match status" value="1"/>
</dbReference>
<feature type="transmembrane region" description="Helical" evidence="11">
    <location>
        <begin position="181"/>
        <end position="202"/>
    </location>
</feature>
<protein>
    <recommendedName>
        <fullName evidence="11">Protease HtpX homolog</fullName>
        <ecNumber evidence="11">3.4.24.-</ecNumber>
    </recommendedName>
</protein>
<keyword evidence="6 11" id="KW-0378">Hydrolase</keyword>
<evidence type="ECO:0000256" key="7">
    <source>
        <dbReference type="ARBA" id="ARBA00022833"/>
    </source>
</evidence>
<evidence type="ECO:0000256" key="2">
    <source>
        <dbReference type="ARBA" id="ARBA00022475"/>
    </source>
</evidence>
<feature type="domain" description="Peptidase M48" evidence="12">
    <location>
        <begin position="63"/>
        <end position="283"/>
    </location>
</feature>
<keyword evidence="5 11" id="KW-0479">Metal-binding</keyword>
<comment type="similarity">
    <text evidence="1 11">Belongs to the peptidase M48B family.</text>
</comment>
<dbReference type="AlphaFoldDB" id="A0A498R4E4"/>
<evidence type="ECO:0000256" key="6">
    <source>
        <dbReference type="ARBA" id="ARBA00022801"/>
    </source>
</evidence>
<dbReference type="EMBL" id="UPPP01000057">
    <property type="protein sequence ID" value="VBB05680.1"/>
    <property type="molecule type" value="Genomic_DNA"/>
</dbReference>
<dbReference type="Proteomes" id="UP000277811">
    <property type="component" value="Unassembled WGS sequence"/>
</dbReference>
<feature type="binding site" evidence="11">
    <location>
        <position position="134"/>
    </location>
    <ligand>
        <name>Zn(2+)</name>
        <dbReference type="ChEBI" id="CHEBI:29105"/>
        <note>catalytic</note>
    </ligand>
</feature>
<keyword evidence="4 11" id="KW-0812">Transmembrane</keyword>
<feature type="binding site" evidence="11">
    <location>
        <position position="130"/>
    </location>
    <ligand>
        <name>Zn(2+)</name>
        <dbReference type="ChEBI" id="CHEBI:29105"/>
        <note>catalytic</note>
    </ligand>
</feature>
<reference evidence="13 14" key="1">
    <citation type="submission" date="2018-06" db="EMBL/GenBank/DDBJ databases">
        <authorList>
            <person name="Strepis N."/>
        </authorList>
    </citation>
    <scope>NUCLEOTIDE SEQUENCE [LARGE SCALE GENOMIC DNA]</scope>
    <source>
        <strain evidence="13">LUCI</strain>
    </source>
</reference>
<dbReference type="GO" id="GO:0008270">
    <property type="term" value="F:zinc ion binding"/>
    <property type="evidence" value="ECO:0007669"/>
    <property type="project" value="UniProtKB-UniRule"/>
</dbReference>
<evidence type="ECO:0000256" key="9">
    <source>
        <dbReference type="ARBA" id="ARBA00023049"/>
    </source>
</evidence>
<keyword evidence="14" id="KW-1185">Reference proteome</keyword>
<evidence type="ECO:0000256" key="5">
    <source>
        <dbReference type="ARBA" id="ARBA00022723"/>
    </source>
</evidence>
<evidence type="ECO:0000256" key="8">
    <source>
        <dbReference type="ARBA" id="ARBA00022989"/>
    </source>
</evidence>
<evidence type="ECO:0000256" key="4">
    <source>
        <dbReference type="ARBA" id="ARBA00022692"/>
    </source>
</evidence>
<name>A0A498R4E4_9FIRM</name>
<keyword evidence="8 11" id="KW-1133">Transmembrane helix</keyword>
<feature type="transmembrane region" description="Helical" evidence="11">
    <location>
        <begin position="31"/>
        <end position="48"/>
    </location>
</feature>
<feature type="active site" evidence="11">
    <location>
        <position position="131"/>
    </location>
</feature>
<keyword evidence="2 11" id="KW-1003">Cell membrane</keyword>
<dbReference type="GO" id="GO:0005886">
    <property type="term" value="C:plasma membrane"/>
    <property type="evidence" value="ECO:0007669"/>
    <property type="project" value="UniProtKB-SubCell"/>
</dbReference>
<evidence type="ECO:0000313" key="13">
    <source>
        <dbReference type="EMBL" id="VBB05680.1"/>
    </source>
</evidence>
<keyword evidence="7 11" id="KW-0862">Zinc</keyword>
<evidence type="ECO:0000259" key="12">
    <source>
        <dbReference type="Pfam" id="PF01435"/>
    </source>
</evidence>
<evidence type="ECO:0000256" key="11">
    <source>
        <dbReference type="HAMAP-Rule" id="MF_00188"/>
    </source>
</evidence>
<gene>
    <name evidence="11" type="primary">htpX</name>
    <name evidence="13" type="ORF">LUCI_0891</name>
</gene>
<comment type="cofactor">
    <cofactor evidence="11">
        <name>Zn(2+)</name>
        <dbReference type="ChEBI" id="CHEBI:29105"/>
    </cofactor>
    <text evidence="11">Binds 1 zinc ion per subunit.</text>
</comment>
<dbReference type="InterPro" id="IPR001915">
    <property type="entry name" value="Peptidase_M48"/>
</dbReference>
<evidence type="ECO:0000256" key="1">
    <source>
        <dbReference type="ARBA" id="ARBA00009779"/>
    </source>
</evidence>
<dbReference type="CDD" id="cd07336">
    <property type="entry name" value="M48B_HtpX_like"/>
    <property type="match status" value="1"/>
</dbReference>
<dbReference type="GO" id="GO:0004222">
    <property type="term" value="F:metalloendopeptidase activity"/>
    <property type="evidence" value="ECO:0007669"/>
    <property type="project" value="UniProtKB-UniRule"/>
</dbReference>
<dbReference type="OrthoDB" id="15218at2"/>
<keyword evidence="10 11" id="KW-0472">Membrane</keyword>
<keyword evidence="3 11" id="KW-0645">Protease</keyword>
<dbReference type="NCBIfam" id="NF002826">
    <property type="entry name" value="PRK03001.1"/>
    <property type="match status" value="1"/>
</dbReference>
<organism evidence="13 14">
    <name type="scientific">Lucifera butyrica</name>
    <dbReference type="NCBI Taxonomy" id="1351585"/>
    <lineage>
        <taxon>Bacteria</taxon>
        <taxon>Bacillati</taxon>
        <taxon>Bacillota</taxon>
        <taxon>Negativicutes</taxon>
        <taxon>Veillonellales</taxon>
        <taxon>Veillonellaceae</taxon>
        <taxon>Lucifera</taxon>
    </lineage>
</organism>
<evidence type="ECO:0000256" key="10">
    <source>
        <dbReference type="ARBA" id="ARBA00023136"/>
    </source>
</evidence>
<dbReference type="GO" id="GO:0006508">
    <property type="term" value="P:proteolysis"/>
    <property type="evidence" value="ECO:0007669"/>
    <property type="project" value="UniProtKB-KW"/>
</dbReference>
<keyword evidence="9 11" id="KW-0482">Metalloprotease</keyword>
<evidence type="ECO:0000313" key="14">
    <source>
        <dbReference type="Proteomes" id="UP000277811"/>
    </source>
</evidence>
<dbReference type="HAMAP" id="MF_00188">
    <property type="entry name" value="Pept_M48_protease_HtpX"/>
    <property type="match status" value="1"/>
</dbReference>
<comment type="subcellular location">
    <subcellularLocation>
        <location evidence="11">Cell membrane</location>
        <topology evidence="11">Multi-pass membrane protein</topology>
    </subcellularLocation>
</comment>
<sequence length="288" mass="31042">MNTLKTTVLLAALTGLLLAVGDFFGGTKGMTIMFFVSMMMNFSSYWFSDKIVLSMYGAREVTPQQAPDLVRMVAGLAQKAKIPMPKVYIIDTDVPNAFATGRDPEHAAVAATTGIMRALSYEELEGVMAHELSHVKHRDTLISTVVATIAGIITMIGHIAQWAALFGGGRSNDDDNGAGGIVGYIFLIVLAPLAATLIQLGISRSREYMADESGGRLSGNPLALASALQKIEHYAQHRVMPDATPATSHLFIINPFSGGGDWMMSLFSTHPSTTQRVARLQELAKQIR</sequence>
<dbReference type="EC" id="3.4.24.-" evidence="11"/>
<feature type="transmembrane region" description="Helical" evidence="11">
    <location>
        <begin position="141"/>
        <end position="161"/>
    </location>
</feature>
<dbReference type="InterPro" id="IPR050083">
    <property type="entry name" value="HtpX_protease"/>
</dbReference>
<dbReference type="PANTHER" id="PTHR43221">
    <property type="entry name" value="PROTEASE HTPX"/>
    <property type="match status" value="1"/>
</dbReference>
<dbReference type="Pfam" id="PF01435">
    <property type="entry name" value="Peptidase_M48"/>
    <property type="match status" value="1"/>
</dbReference>
<proteinExistence type="inferred from homology"/>
<dbReference type="InterPro" id="IPR022919">
    <property type="entry name" value="Pept_M48_protease_HtpX"/>
</dbReference>
<dbReference type="RefSeq" id="WP_122626654.1">
    <property type="nucleotide sequence ID" value="NZ_UPPP01000057.1"/>
</dbReference>
<feature type="binding site" evidence="11">
    <location>
        <position position="207"/>
    </location>
    <ligand>
        <name>Zn(2+)</name>
        <dbReference type="ChEBI" id="CHEBI:29105"/>
        <note>catalytic</note>
    </ligand>
</feature>
<dbReference type="PANTHER" id="PTHR43221:SF2">
    <property type="entry name" value="PROTEASE HTPX HOMOLOG"/>
    <property type="match status" value="1"/>
</dbReference>
<evidence type="ECO:0000256" key="3">
    <source>
        <dbReference type="ARBA" id="ARBA00022670"/>
    </source>
</evidence>
<accession>A0A498R4E4</accession>